<keyword evidence="1" id="KW-0812">Transmembrane</keyword>
<keyword evidence="1" id="KW-0472">Membrane</keyword>
<name>A0ABS9EQJ7_9BACT</name>
<comment type="caution">
    <text evidence="2">The sequence shown here is derived from an EMBL/GenBank/DDBJ whole genome shotgun (WGS) entry which is preliminary data.</text>
</comment>
<dbReference type="Pfam" id="PF11755">
    <property type="entry name" value="DUF3311"/>
    <property type="match status" value="1"/>
</dbReference>
<keyword evidence="3" id="KW-1185">Reference proteome</keyword>
<evidence type="ECO:0000313" key="3">
    <source>
        <dbReference type="Proteomes" id="UP001200430"/>
    </source>
</evidence>
<dbReference type="EMBL" id="JAKGUD010000016">
    <property type="protein sequence ID" value="MCF4143472.1"/>
    <property type="molecule type" value="Genomic_DNA"/>
</dbReference>
<sequence>MHLTRGERKVIWCFALILLGYIPPVLSLVNRVEPVILGLPFLLFYSLVMVLFTSGLMGYAYKVRAREDGEEE</sequence>
<reference evidence="2 3" key="1">
    <citation type="submission" date="2022-01" db="EMBL/GenBank/DDBJ databases">
        <title>Dethiosulfovibrio faecalis sp. nov., a novel proteolytic, non-sulfur-reducing bacterium isolated from a marine aquaculture solid waste bioreactor.</title>
        <authorList>
            <person name="Grabowski S."/>
            <person name="Apolinario E."/>
            <person name="Schneider N."/>
            <person name="Marshall C.W."/>
            <person name="Sowers K.R."/>
        </authorList>
    </citation>
    <scope>NUCLEOTIDE SEQUENCE [LARGE SCALE GENOMIC DNA]</scope>
    <source>
        <strain evidence="2 3">DSM 12537</strain>
    </source>
</reference>
<keyword evidence="1" id="KW-1133">Transmembrane helix</keyword>
<organism evidence="2 3">
    <name type="scientific">Dethiosulfovibrio marinus</name>
    <dbReference type="NCBI Taxonomy" id="133532"/>
    <lineage>
        <taxon>Bacteria</taxon>
        <taxon>Thermotogati</taxon>
        <taxon>Synergistota</taxon>
        <taxon>Synergistia</taxon>
        <taxon>Synergistales</taxon>
        <taxon>Dethiosulfovibrionaceae</taxon>
        <taxon>Dethiosulfovibrio</taxon>
    </lineage>
</organism>
<feature type="transmembrane region" description="Helical" evidence="1">
    <location>
        <begin position="37"/>
        <end position="61"/>
    </location>
</feature>
<dbReference type="InterPro" id="IPR021741">
    <property type="entry name" value="DUF3311"/>
</dbReference>
<evidence type="ECO:0000313" key="2">
    <source>
        <dbReference type="EMBL" id="MCF4143472.1"/>
    </source>
</evidence>
<accession>A0ABS9EQJ7</accession>
<proteinExistence type="predicted"/>
<dbReference type="Proteomes" id="UP001200430">
    <property type="component" value="Unassembled WGS sequence"/>
</dbReference>
<evidence type="ECO:0000256" key="1">
    <source>
        <dbReference type="SAM" id="Phobius"/>
    </source>
</evidence>
<dbReference type="RefSeq" id="WP_236100173.1">
    <property type="nucleotide sequence ID" value="NZ_JAKGUD010000016.1"/>
</dbReference>
<gene>
    <name evidence="2" type="ORF">L2W38_11680</name>
</gene>
<protein>
    <submittedName>
        <fullName evidence="2">DUF3311 domain-containing protein</fullName>
    </submittedName>
</protein>